<dbReference type="EMBL" id="KI688237">
    <property type="protein sequence ID" value="ETK78334.1"/>
    <property type="molecule type" value="Genomic_DNA"/>
</dbReference>
<dbReference type="VEuPathDB" id="FungiDB:PPTG_04617"/>
<evidence type="ECO:0000313" key="1">
    <source>
        <dbReference type="EMBL" id="ETK78334.1"/>
    </source>
</evidence>
<gene>
    <name evidence="1" type="ORF">L915_15613</name>
</gene>
<feature type="non-terminal residue" evidence="1">
    <location>
        <position position="1"/>
    </location>
</feature>
<accession>W2G5W3</accession>
<proteinExistence type="predicted"/>
<name>W2G5W3_PHYNI</name>
<feature type="non-terminal residue" evidence="1">
    <location>
        <position position="42"/>
    </location>
</feature>
<protein>
    <submittedName>
        <fullName evidence="1">Uncharacterized protein</fullName>
    </submittedName>
</protein>
<dbReference type="AlphaFoldDB" id="W2G5W3"/>
<organism evidence="1">
    <name type="scientific">Phytophthora nicotianae</name>
    <name type="common">Potato buckeye rot agent</name>
    <name type="synonym">Phytophthora parasitica</name>
    <dbReference type="NCBI Taxonomy" id="4792"/>
    <lineage>
        <taxon>Eukaryota</taxon>
        <taxon>Sar</taxon>
        <taxon>Stramenopiles</taxon>
        <taxon>Oomycota</taxon>
        <taxon>Peronosporomycetes</taxon>
        <taxon>Peronosporales</taxon>
        <taxon>Peronosporaceae</taxon>
        <taxon>Phytophthora</taxon>
    </lineage>
</organism>
<reference evidence="1" key="1">
    <citation type="submission" date="2013-11" db="EMBL/GenBank/DDBJ databases">
        <title>The Genome Sequence of Phytophthora parasitica CJ02B3.</title>
        <authorList>
            <consortium name="The Broad Institute Genomics Platform"/>
            <person name="Russ C."/>
            <person name="Tyler B."/>
            <person name="Panabieres F."/>
            <person name="Shan W."/>
            <person name="Tripathy S."/>
            <person name="Grunwald N."/>
            <person name="Machado M."/>
            <person name="Johnson C.S."/>
            <person name="Arredondo F."/>
            <person name="Hong C."/>
            <person name="Coffey M."/>
            <person name="Young S.K."/>
            <person name="Zeng Q."/>
            <person name="Gargeya S."/>
            <person name="Fitzgerald M."/>
            <person name="Abouelleil A."/>
            <person name="Alvarado L."/>
            <person name="Chapman S.B."/>
            <person name="Gainer-Dewar J."/>
            <person name="Goldberg J."/>
            <person name="Griggs A."/>
            <person name="Gujja S."/>
            <person name="Hansen M."/>
            <person name="Howarth C."/>
            <person name="Imamovic A."/>
            <person name="Ireland A."/>
            <person name="Larimer J."/>
            <person name="McCowan C."/>
            <person name="Murphy C."/>
            <person name="Pearson M."/>
            <person name="Poon T.W."/>
            <person name="Priest M."/>
            <person name="Roberts A."/>
            <person name="Saif S."/>
            <person name="Shea T."/>
            <person name="Sykes S."/>
            <person name="Wortman J."/>
            <person name="Nusbaum C."/>
            <person name="Birren B."/>
        </authorList>
    </citation>
    <scope>NUCLEOTIDE SEQUENCE [LARGE SCALE GENOMIC DNA]</scope>
    <source>
        <strain evidence="1">CJ02B3</strain>
    </source>
</reference>
<dbReference type="Proteomes" id="UP000053236">
    <property type="component" value="Unassembled WGS sequence"/>
</dbReference>
<sequence>YFRTPVGWDTTNNPMETFNAKLKKTYTLRERMLMGSLLGQLQ</sequence>